<evidence type="ECO:0000313" key="3">
    <source>
        <dbReference type="Proteomes" id="UP000027222"/>
    </source>
</evidence>
<feature type="region of interest" description="Disordered" evidence="1">
    <location>
        <begin position="279"/>
        <end position="325"/>
    </location>
</feature>
<proteinExistence type="predicted"/>
<evidence type="ECO:0000256" key="1">
    <source>
        <dbReference type="SAM" id="MobiDB-lite"/>
    </source>
</evidence>
<feature type="compositionally biased region" description="Basic residues" evidence="1">
    <location>
        <begin position="298"/>
        <end position="315"/>
    </location>
</feature>
<sequence>MGQKFQEKLWSLPPSASKERVASKLSLCQGMPVMICNNDATELCITRGQDGTVWGWDAASLPDGKETLKTLFIKLTKPPRNVQFPGLPMNVVPIPTAHHGPLSMRMPNGDFVSLKRWQVPALPFFAMTDYASQGKTRLTNIVDLGRSKNHQAVYTALSRSASVDGTAILQSFDSSKITRGISGYLRQEFRELEILNKMTKLRYEGSIDQNSVSELRNPTLKTYYELKKTNPDLSITWHEALDVSSEQTNFAQDTTGVLWSITKNKKAHEEHALKIEKEKAEKQKKRIANRELSSGQQKAHKKPKTQKIVAKKPKRDHRETPRQTILGPKWDNVDWSCAYDALIFILYNTWCEKRTAVPNEWMGVSRYMKMLIGDFSNSTDINLTRNKLRKRFYEDNSVDFPLGQRSTDIQSVVEHLLGLTHGDDDNITTVVCEKCSYASNLAFFNLSKFVILSRPRPGYPRSIQGQIDIRIKKSCLCDNCRLQNRKSFLSHPEFLETPPPFIFFPLEYNFETNTRILIAPGHIEYELKGLIYLQSNHFTARFIDKNNSTWYHDGIAGMQGIPESFLGSLEGFLKLKAGNTPAVAFYARC</sequence>
<dbReference type="Proteomes" id="UP000027222">
    <property type="component" value="Unassembled WGS sequence"/>
</dbReference>
<keyword evidence="3" id="KW-1185">Reference proteome</keyword>
<evidence type="ECO:0000313" key="2">
    <source>
        <dbReference type="EMBL" id="KDR86186.1"/>
    </source>
</evidence>
<accession>A0A067TSM1</accession>
<organism evidence="2 3">
    <name type="scientific">Galerina marginata (strain CBS 339.88)</name>
    <dbReference type="NCBI Taxonomy" id="685588"/>
    <lineage>
        <taxon>Eukaryota</taxon>
        <taxon>Fungi</taxon>
        <taxon>Dikarya</taxon>
        <taxon>Basidiomycota</taxon>
        <taxon>Agaricomycotina</taxon>
        <taxon>Agaricomycetes</taxon>
        <taxon>Agaricomycetidae</taxon>
        <taxon>Agaricales</taxon>
        <taxon>Agaricineae</taxon>
        <taxon>Strophariaceae</taxon>
        <taxon>Galerina</taxon>
    </lineage>
</organism>
<dbReference type="EMBL" id="KL142367">
    <property type="protein sequence ID" value="KDR86186.1"/>
    <property type="molecule type" value="Genomic_DNA"/>
</dbReference>
<dbReference type="OrthoDB" id="3247165at2759"/>
<gene>
    <name evidence="2" type="ORF">GALMADRAFT_52619</name>
</gene>
<dbReference type="STRING" id="685588.A0A067TSM1"/>
<dbReference type="HOGENOM" id="CLU_029136_0_0_1"/>
<protein>
    <submittedName>
        <fullName evidence="2">Uncharacterized protein</fullName>
    </submittedName>
</protein>
<name>A0A067TSM1_GALM3</name>
<dbReference type="AlphaFoldDB" id="A0A067TSM1"/>
<reference evidence="3" key="1">
    <citation type="journal article" date="2014" name="Proc. Natl. Acad. Sci. U.S.A.">
        <title>Extensive sampling of basidiomycete genomes demonstrates inadequacy of the white-rot/brown-rot paradigm for wood decay fungi.</title>
        <authorList>
            <person name="Riley R."/>
            <person name="Salamov A.A."/>
            <person name="Brown D.W."/>
            <person name="Nagy L.G."/>
            <person name="Floudas D."/>
            <person name="Held B.W."/>
            <person name="Levasseur A."/>
            <person name="Lombard V."/>
            <person name="Morin E."/>
            <person name="Otillar R."/>
            <person name="Lindquist E.A."/>
            <person name="Sun H."/>
            <person name="LaButti K.M."/>
            <person name="Schmutz J."/>
            <person name="Jabbour D."/>
            <person name="Luo H."/>
            <person name="Baker S.E."/>
            <person name="Pisabarro A.G."/>
            <person name="Walton J.D."/>
            <person name="Blanchette R.A."/>
            <person name="Henrissat B."/>
            <person name="Martin F."/>
            <person name="Cullen D."/>
            <person name="Hibbett D.S."/>
            <person name="Grigoriev I.V."/>
        </authorList>
    </citation>
    <scope>NUCLEOTIDE SEQUENCE [LARGE SCALE GENOMIC DNA]</scope>
    <source>
        <strain evidence="3">CBS 339.88</strain>
    </source>
</reference>